<organism evidence="1 2">
    <name type="scientific">Thauera sinica</name>
    <dbReference type="NCBI Taxonomy" id="2665146"/>
    <lineage>
        <taxon>Bacteria</taxon>
        <taxon>Pseudomonadati</taxon>
        <taxon>Pseudomonadota</taxon>
        <taxon>Betaproteobacteria</taxon>
        <taxon>Rhodocyclales</taxon>
        <taxon>Zoogloeaceae</taxon>
        <taxon>Thauera</taxon>
    </lineage>
</organism>
<sequence length="357" mass="39098">MQIQLLIPGLLWPTATLLGPASGLALDGLAALLGRGRRQVHGFDPYDRQLARLFGLEAGTMPTALLRRLGEPCASPPAPGSHWLCADPVNLSFAREHLLLQTFPEGELDAAEAGELVAALNETFTDIGRFEVCTPTRWYLRLDKPARTTLYPLDDVVGRPVKHFLPEGEEARSWQRTMNEAQIVLHNHARSRAREEAGLRAVNSVWLWGAGDAGRTPAIRAALVQTDDPLCVGLARAAGVPAGAPDISTALRQDTLVVLDTLRKPAQQLDLDAWRRGLAALERDWFAPLAEAIRQGRMGSLRLLAPSDRGTLDLELRSADRWKFWRKPYAFEALLQSVAPAPMALPDAPPPPPDSDR</sequence>
<dbReference type="RefSeq" id="WP_096448252.1">
    <property type="nucleotide sequence ID" value="NZ_JBHSOG010000094.1"/>
</dbReference>
<dbReference type="Proteomes" id="UP001595974">
    <property type="component" value="Unassembled WGS sequence"/>
</dbReference>
<evidence type="ECO:0000313" key="2">
    <source>
        <dbReference type="Proteomes" id="UP001595974"/>
    </source>
</evidence>
<dbReference type="EMBL" id="JBHSOG010000094">
    <property type="protein sequence ID" value="MFC5771260.1"/>
    <property type="molecule type" value="Genomic_DNA"/>
</dbReference>
<reference evidence="2" key="1">
    <citation type="journal article" date="2019" name="Int. J. Syst. Evol. Microbiol.">
        <title>The Global Catalogue of Microorganisms (GCM) 10K type strain sequencing project: providing services to taxonomists for standard genome sequencing and annotation.</title>
        <authorList>
            <consortium name="The Broad Institute Genomics Platform"/>
            <consortium name="The Broad Institute Genome Sequencing Center for Infectious Disease"/>
            <person name="Wu L."/>
            <person name="Ma J."/>
        </authorList>
    </citation>
    <scope>NUCLEOTIDE SEQUENCE [LARGE SCALE GENOMIC DNA]</scope>
    <source>
        <strain evidence="2">SHR3</strain>
    </source>
</reference>
<dbReference type="InterPro" id="IPR016631">
    <property type="entry name" value="Regulatory_RpfE"/>
</dbReference>
<evidence type="ECO:0008006" key="3">
    <source>
        <dbReference type="Google" id="ProtNLM"/>
    </source>
</evidence>
<comment type="caution">
    <text evidence="1">The sequence shown here is derived from an EMBL/GenBank/DDBJ whole genome shotgun (WGS) entry which is preliminary data.</text>
</comment>
<proteinExistence type="predicted"/>
<name>A0ABW1AVE9_9RHOO</name>
<protein>
    <recommendedName>
        <fullName evidence="3">Phosphoglycerate mutase</fullName>
    </recommendedName>
</protein>
<evidence type="ECO:0000313" key="1">
    <source>
        <dbReference type="EMBL" id="MFC5771260.1"/>
    </source>
</evidence>
<keyword evidence="2" id="KW-1185">Reference proteome</keyword>
<accession>A0ABW1AVE9</accession>
<dbReference type="PIRSF" id="PIRSF015283">
    <property type="entry name" value="Regulatory_RpfE"/>
    <property type="match status" value="1"/>
</dbReference>
<gene>
    <name evidence="1" type="ORF">ACFPTN_17910</name>
</gene>